<comment type="caution">
    <text evidence="2">The sequence shown here is derived from an EMBL/GenBank/DDBJ whole genome shotgun (WGS) entry which is preliminary data.</text>
</comment>
<dbReference type="AlphaFoldDB" id="A0A2H0UBH5"/>
<gene>
    <name evidence="2" type="ORF">COU18_03800</name>
</gene>
<proteinExistence type="predicted"/>
<organism evidence="2 3">
    <name type="scientific">Candidatus Kaiserbacteria bacterium CG10_big_fil_rev_8_21_14_0_10_51_14</name>
    <dbReference type="NCBI Taxonomy" id="1974610"/>
    <lineage>
        <taxon>Bacteria</taxon>
        <taxon>Candidatus Kaiseribacteriota</taxon>
    </lineage>
</organism>
<dbReference type="EMBL" id="PFBK01000008">
    <property type="protein sequence ID" value="PIR83768.1"/>
    <property type="molecule type" value="Genomic_DNA"/>
</dbReference>
<sequence length="198" mass="23132">MKRKAASLPYPIEHRVASRRKRRRIQDIALMAIFLLVTTGVVAAAPNTLQLLKHVEKHFGPRERINKRLYQALVRLRARGLLTSKNTLTKAGRMRASALSAIEAVAPSVPLRWDRKWRVVIFDIWERRSNVRHRLRGLLGHMGFTKLQASVWVYPYPCEELFVYLRTELRLGRGVRYLVVDEIDNDIELRKEFDLPLK</sequence>
<protein>
    <recommendedName>
        <fullName evidence="1">Transcriptional repressor PaaX-like central Cas2-like domain-containing protein</fullName>
    </recommendedName>
</protein>
<evidence type="ECO:0000259" key="1">
    <source>
        <dbReference type="Pfam" id="PF20803"/>
    </source>
</evidence>
<name>A0A2H0UBH5_9BACT</name>
<reference evidence="3" key="1">
    <citation type="submission" date="2017-09" db="EMBL/GenBank/DDBJ databases">
        <title>Depth-based differentiation of microbial function through sediment-hosted aquifers and enrichment of novel symbionts in the deep terrestrial subsurface.</title>
        <authorList>
            <person name="Probst A.J."/>
            <person name="Ladd B."/>
            <person name="Jarett J.K."/>
            <person name="Geller-Mcgrath D.E."/>
            <person name="Sieber C.M.K."/>
            <person name="Emerson J.B."/>
            <person name="Anantharaman K."/>
            <person name="Thomas B.C."/>
            <person name="Malmstrom R."/>
            <person name="Stieglmeier M."/>
            <person name="Klingl A."/>
            <person name="Woyke T."/>
            <person name="Ryan C.M."/>
            <person name="Banfield J.F."/>
        </authorList>
    </citation>
    <scope>NUCLEOTIDE SEQUENCE [LARGE SCALE GENOMIC DNA]</scope>
</reference>
<dbReference type="Proteomes" id="UP000231192">
    <property type="component" value="Unassembled WGS sequence"/>
</dbReference>
<dbReference type="InterPro" id="IPR048846">
    <property type="entry name" value="PaaX-like_central"/>
</dbReference>
<evidence type="ECO:0000313" key="2">
    <source>
        <dbReference type="EMBL" id="PIR83768.1"/>
    </source>
</evidence>
<dbReference type="Pfam" id="PF20803">
    <property type="entry name" value="PaaX_M"/>
    <property type="match status" value="1"/>
</dbReference>
<accession>A0A2H0UBH5</accession>
<feature type="domain" description="Transcriptional repressor PaaX-like central Cas2-like" evidence="1">
    <location>
        <begin position="112"/>
        <end position="182"/>
    </location>
</feature>
<dbReference type="Gene3D" id="3.30.70.2650">
    <property type="match status" value="1"/>
</dbReference>
<evidence type="ECO:0000313" key="3">
    <source>
        <dbReference type="Proteomes" id="UP000231192"/>
    </source>
</evidence>